<feature type="region of interest" description="Disordered" evidence="2">
    <location>
        <begin position="501"/>
        <end position="567"/>
    </location>
</feature>
<feature type="compositionally biased region" description="Polar residues" evidence="2">
    <location>
        <begin position="339"/>
        <end position="359"/>
    </location>
</feature>
<dbReference type="Proteomes" id="UP000039865">
    <property type="component" value="Unassembled WGS sequence"/>
</dbReference>
<name>A0A078AHF8_STYLE</name>
<sequence>MQELPSSNYEKYLQILGQSSRHSTQNNSTELSFANTNIGNKKVSFLSQNQTPQQKQQIMQSISNQNIFHQNSPSLPSMTSIENTQQNSLQGDVKILQVQMSQLIYKIEKLEQESSQGQDRMNSLAKVCQLQQKFQEHWEEEQENLKKSIDEKINGIIKLNEEQRFGKKGDMTLVEELDNSYQDKVENSQYGKQIKLLNTDLNAKIDGIQDQINKLGEEIASDINQLEQSIKHIKSWQNIRSDSKKNSGTFQSSILQSFASLSQDPILTDTKILSFIKDQLQRLDDLKVNLDQFKILESKVVKNMRDIQSNKKTSNKLINAFKSLESRIEGITQRTARSFSVSTVGRSGQRSQDRSPSNYQKQRQETQQKQQNQKISQIQQDIEILKFQVCQLQQTIITGTLLEDISVIENQRDQSEDKNNQAKHQLISYTDHQDQEQQNDDDMETFEQTSQFNNQISKRKNRKQNSMKQININIKKEKQISQFRKIRGRAMSKENFKYEAQFLNDKSPTSQKSVTQSKKKEKSRVAQRNRDITPLKNINQNFNINSGSKSTKKFKDQSNVQSQQYNIQSEQSLKKSINRLNVKKSKRNIRERSASFDVNQVKKSRVTENIWDDSWTKETDQALKTNQSMYSDNKGTMKQKVHNKNVDANGSVIIHDQNQITTKSNKRIR</sequence>
<keyword evidence="1" id="KW-0175">Coiled coil</keyword>
<dbReference type="OrthoDB" id="10681651at2759"/>
<dbReference type="InParanoid" id="A0A078AHF8"/>
<keyword evidence="4" id="KW-1185">Reference proteome</keyword>
<feature type="compositionally biased region" description="Polar residues" evidence="2">
    <location>
        <begin position="536"/>
        <end position="549"/>
    </location>
</feature>
<feature type="compositionally biased region" description="Low complexity" evidence="2">
    <location>
        <begin position="506"/>
        <end position="516"/>
    </location>
</feature>
<reference evidence="3 4" key="1">
    <citation type="submission" date="2014-06" db="EMBL/GenBank/DDBJ databases">
        <authorList>
            <person name="Swart Estienne"/>
        </authorList>
    </citation>
    <scope>NUCLEOTIDE SEQUENCE [LARGE SCALE GENOMIC DNA]</scope>
    <source>
        <strain evidence="3 4">130c</strain>
    </source>
</reference>
<gene>
    <name evidence="3" type="primary">Contig11543.g12348</name>
    <name evidence="3" type="ORF">STYLEM_9269</name>
</gene>
<evidence type="ECO:0000313" key="3">
    <source>
        <dbReference type="EMBL" id="CDW80273.1"/>
    </source>
</evidence>
<evidence type="ECO:0000256" key="1">
    <source>
        <dbReference type="SAM" id="Coils"/>
    </source>
</evidence>
<dbReference type="EMBL" id="CCKQ01008806">
    <property type="protein sequence ID" value="CDW80273.1"/>
    <property type="molecule type" value="Genomic_DNA"/>
</dbReference>
<feature type="coiled-coil region" evidence="1">
    <location>
        <begin position="93"/>
        <end position="127"/>
    </location>
</feature>
<evidence type="ECO:0000256" key="2">
    <source>
        <dbReference type="SAM" id="MobiDB-lite"/>
    </source>
</evidence>
<accession>A0A078AHF8</accession>
<protein>
    <submittedName>
        <fullName evidence="3">Uncharacterized protein</fullName>
    </submittedName>
</protein>
<feature type="compositionally biased region" description="Basic residues" evidence="2">
    <location>
        <begin position="517"/>
        <end position="527"/>
    </location>
</feature>
<organism evidence="3 4">
    <name type="scientific">Stylonychia lemnae</name>
    <name type="common">Ciliate</name>
    <dbReference type="NCBI Taxonomy" id="5949"/>
    <lineage>
        <taxon>Eukaryota</taxon>
        <taxon>Sar</taxon>
        <taxon>Alveolata</taxon>
        <taxon>Ciliophora</taxon>
        <taxon>Intramacronucleata</taxon>
        <taxon>Spirotrichea</taxon>
        <taxon>Stichotrichia</taxon>
        <taxon>Sporadotrichida</taxon>
        <taxon>Oxytrichidae</taxon>
        <taxon>Stylonychinae</taxon>
        <taxon>Stylonychia</taxon>
    </lineage>
</organism>
<dbReference type="AlphaFoldDB" id="A0A078AHF8"/>
<proteinExistence type="predicted"/>
<evidence type="ECO:0000313" key="4">
    <source>
        <dbReference type="Proteomes" id="UP000039865"/>
    </source>
</evidence>
<feature type="compositionally biased region" description="Polar residues" evidence="2">
    <location>
        <begin position="557"/>
        <end position="567"/>
    </location>
</feature>
<feature type="region of interest" description="Disordered" evidence="2">
    <location>
        <begin position="339"/>
        <end position="372"/>
    </location>
</feature>